<dbReference type="AlphaFoldDB" id="A0A8D9AIU1"/>
<accession>A0A8D9AIU1</accession>
<feature type="region of interest" description="Disordered" evidence="1">
    <location>
        <begin position="196"/>
        <end position="222"/>
    </location>
</feature>
<protein>
    <submittedName>
        <fullName evidence="2">Uncharacterized protein</fullName>
    </submittedName>
</protein>
<evidence type="ECO:0000313" key="2">
    <source>
        <dbReference type="EMBL" id="CAG6767299.1"/>
    </source>
</evidence>
<proteinExistence type="predicted"/>
<reference evidence="2" key="1">
    <citation type="submission" date="2021-05" db="EMBL/GenBank/DDBJ databases">
        <authorList>
            <person name="Alioto T."/>
            <person name="Alioto T."/>
            <person name="Gomez Garrido J."/>
        </authorList>
    </citation>
    <scope>NUCLEOTIDE SEQUENCE</scope>
</reference>
<feature type="compositionally biased region" description="Polar residues" evidence="1">
    <location>
        <begin position="196"/>
        <end position="206"/>
    </location>
</feature>
<dbReference type="EMBL" id="HBUF01573030">
    <property type="protein sequence ID" value="CAG6767299.1"/>
    <property type="molecule type" value="Transcribed_RNA"/>
</dbReference>
<evidence type="ECO:0000256" key="1">
    <source>
        <dbReference type="SAM" id="MobiDB-lite"/>
    </source>
</evidence>
<name>A0A8D9AIU1_9HEMI</name>
<sequence length="307" mass="35398">MNKIIVCVLVACLMISISIYFYNFCYKHVYNKNNIKLSELLNNTQVKDGVWIPQTEHSKSTNHISDEDIKYLQDKGWDIHHLKNKTNSRNKRSLASIANCLWRVLNYPYMYNFYPILNFGVSKIMTGLGDLINNVHFPLFSTSHTTSQQPMTDSEQQAQQLAYAQGRDLSQEGTTGQSQDTLASLADDVNYNTIATTQYTTPSQEYPDSREQEEEEEKEKREELQEKLRAKEVNKKIDEKALVLARKYVQMYFSQTPLEDTLSGQNNNDNNLDNVQLPESIENELQNPTTDLYDLNTLTIPNNIPAY</sequence>
<organism evidence="2">
    <name type="scientific">Cacopsylla melanoneura</name>
    <dbReference type="NCBI Taxonomy" id="428564"/>
    <lineage>
        <taxon>Eukaryota</taxon>
        <taxon>Metazoa</taxon>
        <taxon>Ecdysozoa</taxon>
        <taxon>Arthropoda</taxon>
        <taxon>Hexapoda</taxon>
        <taxon>Insecta</taxon>
        <taxon>Pterygota</taxon>
        <taxon>Neoptera</taxon>
        <taxon>Paraneoptera</taxon>
        <taxon>Hemiptera</taxon>
        <taxon>Sternorrhyncha</taxon>
        <taxon>Psylloidea</taxon>
        <taxon>Psyllidae</taxon>
        <taxon>Psyllinae</taxon>
        <taxon>Cacopsylla</taxon>
    </lineage>
</organism>